<name>A0A0M3I2Y4_ASCLU</name>
<evidence type="ECO:0000256" key="1">
    <source>
        <dbReference type="SAM" id="MobiDB-lite"/>
    </source>
</evidence>
<feature type="region of interest" description="Disordered" evidence="1">
    <location>
        <begin position="1"/>
        <end position="39"/>
    </location>
</feature>
<dbReference type="WBParaSite" id="ALUE_0001093201-mRNA-1">
    <property type="protein sequence ID" value="ALUE_0001093201-mRNA-1"/>
    <property type="gene ID" value="ALUE_0001093201"/>
</dbReference>
<keyword evidence="2" id="KW-1185">Reference proteome</keyword>
<evidence type="ECO:0000313" key="3">
    <source>
        <dbReference type="WBParaSite" id="ALUE_0001093201-mRNA-1"/>
    </source>
</evidence>
<organism evidence="2 3">
    <name type="scientific">Ascaris lumbricoides</name>
    <name type="common">Giant roundworm</name>
    <dbReference type="NCBI Taxonomy" id="6252"/>
    <lineage>
        <taxon>Eukaryota</taxon>
        <taxon>Metazoa</taxon>
        <taxon>Ecdysozoa</taxon>
        <taxon>Nematoda</taxon>
        <taxon>Chromadorea</taxon>
        <taxon>Rhabditida</taxon>
        <taxon>Spirurina</taxon>
        <taxon>Ascaridomorpha</taxon>
        <taxon>Ascaridoidea</taxon>
        <taxon>Ascarididae</taxon>
        <taxon>Ascaris</taxon>
    </lineage>
</organism>
<proteinExistence type="predicted"/>
<sequence>MTGGATVIAGEAPETDDEEEQSSGGLQENRSLKEHCSQNSEWKPNDILRRWWSVHIDEKLEQRWRALGADVTLFAVRQSAARRKQLELLKNATTNTQHIVHEVSFNVGRAIENLTRLEANVSLLLVGAKLVPDLLVAAPDCDMPHTD</sequence>
<evidence type="ECO:0000313" key="2">
    <source>
        <dbReference type="Proteomes" id="UP000036681"/>
    </source>
</evidence>
<dbReference type="AlphaFoldDB" id="A0A0M3I2Y4"/>
<protein>
    <submittedName>
        <fullName evidence="3">KR domain-containing protein</fullName>
    </submittedName>
</protein>
<accession>A0A0M3I2Y4</accession>
<dbReference type="Proteomes" id="UP000036681">
    <property type="component" value="Unplaced"/>
</dbReference>
<reference evidence="3" key="1">
    <citation type="submission" date="2016-05" db="UniProtKB">
        <authorList>
            <consortium name="WormBaseParasite"/>
        </authorList>
    </citation>
    <scope>IDENTIFICATION</scope>
</reference>